<gene>
    <name evidence="1" type="ORF">Goari_000701</name>
</gene>
<proteinExistence type="predicted"/>
<name>A0A7J8YHH9_GOSAI</name>
<sequence length="55" mass="6549">MKLIIQLQTPSRRNMLQARHTRNRKVQCMQVEAQGKNGWSLGLTFRNILLWIIRT</sequence>
<dbReference type="Proteomes" id="UP000593577">
    <property type="component" value="Unassembled WGS sequence"/>
</dbReference>
<keyword evidence="2" id="KW-1185">Reference proteome</keyword>
<dbReference type="EMBL" id="JABFAA010000013">
    <property type="protein sequence ID" value="MBA0699028.1"/>
    <property type="molecule type" value="Genomic_DNA"/>
</dbReference>
<comment type="caution">
    <text evidence="1">The sequence shown here is derived from an EMBL/GenBank/DDBJ whole genome shotgun (WGS) entry which is preliminary data.</text>
</comment>
<reference evidence="1 2" key="1">
    <citation type="journal article" date="2019" name="Genome Biol. Evol.">
        <title>Insights into the evolution of the New World diploid cottons (Gossypium, subgenus Houzingenia) based on genome sequencing.</title>
        <authorList>
            <person name="Grover C.E."/>
            <person name="Arick M.A. 2nd"/>
            <person name="Thrash A."/>
            <person name="Conover J.L."/>
            <person name="Sanders W.S."/>
            <person name="Peterson D.G."/>
            <person name="Frelichowski J.E."/>
            <person name="Scheffler J.A."/>
            <person name="Scheffler B.E."/>
            <person name="Wendel J.F."/>
        </authorList>
    </citation>
    <scope>NUCLEOTIDE SEQUENCE [LARGE SCALE GENOMIC DNA]</scope>
    <source>
        <strain evidence="1">185</strain>
        <tissue evidence="1">Leaf</tissue>
    </source>
</reference>
<protein>
    <submittedName>
        <fullName evidence="1">Uncharacterized protein</fullName>
    </submittedName>
</protein>
<evidence type="ECO:0000313" key="1">
    <source>
        <dbReference type="EMBL" id="MBA0699028.1"/>
    </source>
</evidence>
<accession>A0A7J8YHH9</accession>
<evidence type="ECO:0000313" key="2">
    <source>
        <dbReference type="Proteomes" id="UP000593577"/>
    </source>
</evidence>
<dbReference type="AlphaFoldDB" id="A0A7J8YHH9"/>
<organism evidence="1 2">
    <name type="scientific">Gossypium aridum</name>
    <name type="common">American cotton</name>
    <name type="synonym">Erioxylum aridum</name>
    <dbReference type="NCBI Taxonomy" id="34290"/>
    <lineage>
        <taxon>Eukaryota</taxon>
        <taxon>Viridiplantae</taxon>
        <taxon>Streptophyta</taxon>
        <taxon>Embryophyta</taxon>
        <taxon>Tracheophyta</taxon>
        <taxon>Spermatophyta</taxon>
        <taxon>Magnoliopsida</taxon>
        <taxon>eudicotyledons</taxon>
        <taxon>Gunneridae</taxon>
        <taxon>Pentapetalae</taxon>
        <taxon>rosids</taxon>
        <taxon>malvids</taxon>
        <taxon>Malvales</taxon>
        <taxon>Malvaceae</taxon>
        <taxon>Malvoideae</taxon>
        <taxon>Gossypium</taxon>
    </lineage>
</organism>